<dbReference type="PANTHER" id="PTHR43384">
    <property type="entry name" value="SEPTUM SITE-DETERMINING PROTEIN MIND HOMOLOG, CHLOROPLASTIC-RELATED"/>
    <property type="match status" value="1"/>
</dbReference>
<dbReference type="Proteomes" id="UP000000663">
    <property type="component" value="Chromosome"/>
</dbReference>
<dbReference type="EMBL" id="AM114193">
    <property type="protein sequence ID" value="CAJ35897.1"/>
    <property type="molecule type" value="Genomic_DNA"/>
</dbReference>
<dbReference type="PANTHER" id="PTHR43384:SF10">
    <property type="entry name" value="ATPASE INVOLVED IN CHROMOSOME PARTITIONING, PARA_MIND FAMILY"/>
    <property type="match status" value="1"/>
</dbReference>
<dbReference type="AlphaFoldDB" id="Q0W6U6"/>
<dbReference type="Gene3D" id="3.40.50.300">
    <property type="entry name" value="P-loop containing nucleotide triphosphate hydrolases"/>
    <property type="match status" value="1"/>
</dbReference>
<dbReference type="InterPro" id="IPR010224">
    <property type="entry name" value="MinD_archaea"/>
</dbReference>
<dbReference type="SUPFAM" id="SSF52540">
    <property type="entry name" value="P-loop containing nucleoside triphosphate hydrolases"/>
    <property type="match status" value="1"/>
</dbReference>
<dbReference type="GO" id="GO:0051782">
    <property type="term" value="P:negative regulation of cell division"/>
    <property type="evidence" value="ECO:0007669"/>
    <property type="project" value="TreeGrafter"/>
</dbReference>
<reference evidence="4 5" key="1">
    <citation type="journal article" date="2006" name="Science">
        <title>Genome of rice cluster I archaea -- the key methane producers in the rice rhizosphere.</title>
        <authorList>
            <person name="Erkel C."/>
            <person name="Kube M."/>
            <person name="Reinhardt R."/>
            <person name="Liesack W."/>
        </authorList>
    </citation>
    <scope>NUCLEOTIDE SEQUENCE [LARGE SCALE GENOMIC DNA]</scope>
    <source>
        <strain evidence="5">DSM 22066 / NBRC 105507 / MRE50</strain>
    </source>
</reference>
<dbReference type="eggNOG" id="arCOG00589">
    <property type="taxonomic scope" value="Archaea"/>
</dbReference>
<dbReference type="InterPro" id="IPR050625">
    <property type="entry name" value="ParA/MinD_ATPase"/>
</dbReference>
<dbReference type="STRING" id="351160.RCIX468"/>
<dbReference type="GO" id="GO:0009898">
    <property type="term" value="C:cytoplasmic side of plasma membrane"/>
    <property type="evidence" value="ECO:0007669"/>
    <property type="project" value="TreeGrafter"/>
</dbReference>
<organism evidence="4 5">
    <name type="scientific">Methanocella arvoryzae (strain DSM 22066 / NBRC 105507 / MRE50)</name>
    <dbReference type="NCBI Taxonomy" id="351160"/>
    <lineage>
        <taxon>Archaea</taxon>
        <taxon>Methanobacteriati</taxon>
        <taxon>Methanobacteriota</taxon>
        <taxon>Stenosarchaea group</taxon>
        <taxon>Methanomicrobia</taxon>
        <taxon>Methanocellales</taxon>
        <taxon>Methanocellaceae</taxon>
        <taxon>Methanocella</taxon>
    </lineage>
</organism>
<dbReference type="Pfam" id="PF01656">
    <property type="entry name" value="CbiA"/>
    <property type="match status" value="1"/>
</dbReference>
<dbReference type="FunFam" id="3.40.50.300:FF:000285">
    <property type="entry name" value="Sporulation initiation inhibitor Soj"/>
    <property type="match status" value="1"/>
</dbReference>
<dbReference type="GO" id="GO:0005524">
    <property type="term" value="F:ATP binding"/>
    <property type="evidence" value="ECO:0007669"/>
    <property type="project" value="UniProtKB-KW"/>
</dbReference>
<proteinExistence type="predicted"/>
<keyword evidence="2" id="KW-0067">ATP-binding</keyword>
<dbReference type="PIRSF" id="PIRSF003092">
    <property type="entry name" value="MinD"/>
    <property type="match status" value="1"/>
</dbReference>
<evidence type="ECO:0000313" key="4">
    <source>
        <dbReference type="EMBL" id="CAJ35897.1"/>
    </source>
</evidence>
<dbReference type="InterPro" id="IPR027417">
    <property type="entry name" value="P-loop_NTPase"/>
</dbReference>
<dbReference type="InterPro" id="IPR025501">
    <property type="entry name" value="MinD_FleN"/>
</dbReference>
<dbReference type="NCBIfam" id="TIGR01969">
    <property type="entry name" value="minD_arch"/>
    <property type="match status" value="1"/>
</dbReference>
<accession>Q0W6U6</accession>
<evidence type="ECO:0000313" key="5">
    <source>
        <dbReference type="Proteomes" id="UP000000663"/>
    </source>
</evidence>
<dbReference type="InterPro" id="IPR002586">
    <property type="entry name" value="CobQ/CobB/MinD/ParA_Nub-bd_dom"/>
</dbReference>
<dbReference type="GO" id="GO:0016887">
    <property type="term" value="F:ATP hydrolysis activity"/>
    <property type="evidence" value="ECO:0007669"/>
    <property type="project" value="TreeGrafter"/>
</dbReference>
<sequence length="266" mass="27906">MTEMTKVYTIASGKGGTGKTMTTVNLGTSLAMLGKRTIVLDADIGMANLGLVLGLEKSKITLHEVLAGKADISQAVYELPTGLKVVPSGISLQGFQNADPDRLQFVMSKLVADADYILIDAPAGISKDGVIPLAIADEVLLVVNPELSSMADAVKTKVLTEMVGGAIGGIILNRASAEKTELTAQKIGDIMGVKVLEVIPEDPSVRRAAAFKTPVVVKYPDSSAAIAYRRLAGKIAGSKTVEPLQASGQKREGFIDRLARSLFKGV</sequence>
<keyword evidence="1" id="KW-0547">Nucleotide-binding</keyword>
<protein>
    <submittedName>
        <fullName evidence="4">Chromosome partitioning ATPase (MinD family)</fullName>
    </submittedName>
</protein>
<dbReference type="KEGG" id="rci:RCIX468"/>
<dbReference type="GO" id="GO:0005829">
    <property type="term" value="C:cytosol"/>
    <property type="evidence" value="ECO:0007669"/>
    <property type="project" value="TreeGrafter"/>
</dbReference>
<evidence type="ECO:0000259" key="3">
    <source>
        <dbReference type="Pfam" id="PF01656"/>
    </source>
</evidence>
<keyword evidence="5" id="KW-1185">Reference proteome</keyword>
<evidence type="ECO:0000256" key="2">
    <source>
        <dbReference type="ARBA" id="ARBA00022840"/>
    </source>
</evidence>
<evidence type="ECO:0000256" key="1">
    <source>
        <dbReference type="ARBA" id="ARBA00022741"/>
    </source>
</evidence>
<gene>
    <name evidence="4" type="ORF">RCIX468</name>
</gene>
<name>Q0W6U6_METAR</name>
<feature type="domain" description="CobQ/CobB/MinD/ParA nucleotide binding" evidence="3">
    <location>
        <begin position="9"/>
        <end position="215"/>
    </location>
</feature>